<name>A0A5B7I8W5_PORTR</name>
<feature type="compositionally biased region" description="Low complexity" evidence="1">
    <location>
        <begin position="117"/>
        <end position="129"/>
    </location>
</feature>
<evidence type="ECO:0000313" key="4">
    <source>
        <dbReference type="Proteomes" id="UP000324222"/>
    </source>
</evidence>
<feature type="compositionally biased region" description="Basic and acidic residues" evidence="1">
    <location>
        <begin position="98"/>
        <end position="111"/>
    </location>
</feature>
<dbReference type="Proteomes" id="UP000324222">
    <property type="component" value="Unassembled WGS sequence"/>
</dbReference>
<dbReference type="AlphaFoldDB" id="A0A5B7I8W5"/>
<organism evidence="3 4">
    <name type="scientific">Portunus trituberculatus</name>
    <name type="common">Swimming crab</name>
    <name type="synonym">Neptunus trituberculatus</name>
    <dbReference type="NCBI Taxonomy" id="210409"/>
    <lineage>
        <taxon>Eukaryota</taxon>
        <taxon>Metazoa</taxon>
        <taxon>Ecdysozoa</taxon>
        <taxon>Arthropoda</taxon>
        <taxon>Crustacea</taxon>
        <taxon>Multicrustacea</taxon>
        <taxon>Malacostraca</taxon>
        <taxon>Eumalacostraca</taxon>
        <taxon>Eucarida</taxon>
        <taxon>Decapoda</taxon>
        <taxon>Pleocyemata</taxon>
        <taxon>Brachyura</taxon>
        <taxon>Eubrachyura</taxon>
        <taxon>Portunoidea</taxon>
        <taxon>Portunidae</taxon>
        <taxon>Portuninae</taxon>
        <taxon>Portunus</taxon>
    </lineage>
</organism>
<keyword evidence="2" id="KW-0732">Signal</keyword>
<evidence type="ECO:0000256" key="2">
    <source>
        <dbReference type="SAM" id="SignalP"/>
    </source>
</evidence>
<proteinExistence type="predicted"/>
<gene>
    <name evidence="3" type="ORF">E2C01_074773</name>
</gene>
<evidence type="ECO:0008006" key="5">
    <source>
        <dbReference type="Google" id="ProtNLM"/>
    </source>
</evidence>
<sequence length="141" mass="14472">MVVVVLVVVVGWQRCFPCLPGGGLRIASGHFINHVGGGGGGGGGAVRQSLAGCGATGTTGGRSSCLIVPFMPDNRGSSAGPKVGREQRKQRLYGGPARRPDNERVTKEVRLQGHVRSPPGEGTGSSSGEVNGFRKILLTPI</sequence>
<dbReference type="EMBL" id="VSRR010053358">
    <property type="protein sequence ID" value="MPC80202.1"/>
    <property type="molecule type" value="Genomic_DNA"/>
</dbReference>
<evidence type="ECO:0000256" key="1">
    <source>
        <dbReference type="SAM" id="MobiDB-lite"/>
    </source>
</evidence>
<feature type="chain" id="PRO_5022763940" description="Secreted protein" evidence="2">
    <location>
        <begin position="18"/>
        <end position="141"/>
    </location>
</feature>
<accession>A0A5B7I8W5</accession>
<comment type="caution">
    <text evidence="3">The sequence shown here is derived from an EMBL/GenBank/DDBJ whole genome shotgun (WGS) entry which is preliminary data.</text>
</comment>
<keyword evidence="4" id="KW-1185">Reference proteome</keyword>
<feature type="signal peptide" evidence="2">
    <location>
        <begin position="1"/>
        <end position="17"/>
    </location>
</feature>
<feature type="region of interest" description="Disordered" evidence="1">
    <location>
        <begin position="71"/>
        <end position="134"/>
    </location>
</feature>
<reference evidence="3 4" key="1">
    <citation type="submission" date="2019-05" db="EMBL/GenBank/DDBJ databases">
        <title>Another draft genome of Portunus trituberculatus and its Hox gene families provides insights of decapod evolution.</title>
        <authorList>
            <person name="Jeong J.-H."/>
            <person name="Song I."/>
            <person name="Kim S."/>
            <person name="Choi T."/>
            <person name="Kim D."/>
            <person name="Ryu S."/>
            <person name="Kim W."/>
        </authorList>
    </citation>
    <scope>NUCLEOTIDE SEQUENCE [LARGE SCALE GENOMIC DNA]</scope>
    <source>
        <tissue evidence="3">Muscle</tissue>
    </source>
</reference>
<evidence type="ECO:0000313" key="3">
    <source>
        <dbReference type="EMBL" id="MPC80202.1"/>
    </source>
</evidence>
<protein>
    <recommendedName>
        <fullName evidence="5">Secreted protein</fullName>
    </recommendedName>
</protein>